<name>A0A2N4TLR7_RALPI</name>
<reference evidence="1 2" key="1">
    <citation type="submission" date="2017-12" db="EMBL/GenBank/DDBJ databases">
        <title>Draft genome sequence of Ralstonia pickettii 52.</title>
        <authorList>
            <person name="Zheng B."/>
        </authorList>
    </citation>
    <scope>NUCLEOTIDE SEQUENCE [LARGE SCALE GENOMIC DNA]</scope>
    <source>
        <strain evidence="1 2">52</strain>
    </source>
</reference>
<dbReference type="EMBL" id="PKQE01000005">
    <property type="protein sequence ID" value="PLC40642.1"/>
    <property type="molecule type" value="Genomic_DNA"/>
</dbReference>
<evidence type="ECO:0000313" key="1">
    <source>
        <dbReference type="EMBL" id="PLC40642.1"/>
    </source>
</evidence>
<comment type="caution">
    <text evidence="1">The sequence shown here is derived from an EMBL/GenBank/DDBJ whole genome shotgun (WGS) entry which is preliminary data.</text>
</comment>
<evidence type="ECO:0000313" key="2">
    <source>
        <dbReference type="Proteomes" id="UP000234456"/>
    </source>
</evidence>
<accession>A0A2N4TLR7</accession>
<organism evidence="1 2">
    <name type="scientific">Ralstonia pickettii</name>
    <name type="common">Burkholderia pickettii</name>
    <dbReference type="NCBI Taxonomy" id="329"/>
    <lineage>
        <taxon>Bacteria</taxon>
        <taxon>Pseudomonadati</taxon>
        <taxon>Pseudomonadota</taxon>
        <taxon>Betaproteobacteria</taxon>
        <taxon>Burkholderiales</taxon>
        <taxon>Burkholderiaceae</taxon>
        <taxon>Ralstonia</taxon>
    </lineage>
</organism>
<dbReference type="Proteomes" id="UP000234456">
    <property type="component" value="Unassembled WGS sequence"/>
</dbReference>
<sequence>MLNPSLFTFAKTIVGRLWARVVMVVLTFATFSVTAAAQPSVNSTNPLPTNLTVWTSLTPGTLGQVAKKLFAQPGAQYIQGAAERQAQVYLVDANAYVAAEGQVDYLKKLLNKGYIVVIDSDGSAEGQKKVATLSQKMVGVAFESVAVQLYQAHEGSEGAAHAYTLSAEEIPDYVGLLVHMRPRAAE</sequence>
<dbReference type="RefSeq" id="WP_102066948.1">
    <property type="nucleotide sequence ID" value="NZ_PKQE01000005.1"/>
</dbReference>
<gene>
    <name evidence="1" type="ORF">C0Q88_19470</name>
</gene>
<dbReference type="AlphaFoldDB" id="A0A2N4TLR7"/>
<protein>
    <submittedName>
        <fullName evidence="1">Uncharacterized protein</fullName>
    </submittedName>
</protein>
<proteinExistence type="predicted"/>